<reference evidence="2" key="1">
    <citation type="submission" date="2019-11" db="EMBL/GenBank/DDBJ databases">
        <authorList>
            <person name="Feng L."/>
        </authorList>
    </citation>
    <scope>NUCLEOTIDE SEQUENCE</scope>
    <source>
        <strain evidence="2">CTertiumLFYP3</strain>
    </source>
</reference>
<feature type="transmembrane region" description="Helical" evidence="1">
    <location>
        <begin position="184"/>
        <end position="204"/>
    </location>
</feature>
<keyword evidence="1" id="KW-1133">Transmembrane helix</keyword>
<protein>
    <submittedName>
        <fullName evidence="2">Uncharacterized protein</fullName>
    </submittedName>
</protein>
<feature type="transmembrane region" description="Helical" evidence="1">
    <location>
        <begin position="12"/>
        <end position="36"/>
    </location>
</feature>
<dbReference type="EMBL" id="CACRTO010000008">
    <property type="protein sequence ID" value="VYT84670.1"/>
    <property type="molecule type" value="Genomic_DNA"/>
</dbReference>
<feature type="transmembrane region" description="Helical" evidence="1">
    <location>
        <begin position="210"/>
        <end position="235"/>
    </location>
</feature>
<keyword evidence="1" id="KW-0472">Membrane</keyword>
<gene>
    <name evidence="2" type="ORF">CTLFYP3_00822</name>
</gene>
<evidence type="ECO:0000256" key="1">
    <source>
        <dbReference type="SAM" id="Phobius"/>
    </source>
</evidence>
<keyword evidence="1" id="KW-0812">Transmembrane</keyword>
<organism evidence="2">
    <name type="scientific">Clostridium tertium</name>
    <dbReference type="NCBI Taxonomy" id="1559"/>
    <lineage>
        <taxon>Bacteria</taxon>
        <taxon>Bacillati</taxon>
        <taxon>Bacillota</taxon>
        <taxon>Clostridia</taxon>
        <taxon>Eubacteriales</taxon>
        <taxon>Clostridiaceae</taxon>
        <taxon>Clostridium</taxon>
    </lineage>
</organism>
<sequence>MYVYRKHLRGSFLNYCVAIGVFFCFVLIGILGAVFSDGSELKDIDFSLVGKVILVMFIIIFLEFTLLYFLLLKRFKYINVTLEEEAIIYNNKKKKIVIPYEDITSIRYPSIRYTGGWMEIKYTDGKIRLTVVLENVGDFMYKLKEILDKRGLSNVYNEKKSFNFYKTATFADESWERIYRNIKYLISMEYIVLLIIIFLSISGITQNNFIITMVCLSAPTIGYLISEIIIGSKVSKRIVQGEFKIAPQDLNKDIRFTRILIAASIFISLILIVLIK</sequence>
<proteinExistence type="predicted"/>
<accession>A0A6N3A4B8</accession>
<dbReference type="AlphaFoldDB" id="A0A6N3A4B8"/>
<feature type="transmembrane region" description="Helical" evidence="1">
    <location>
        <begin position="48"/>
        <end position="71"/>
    </location>
</feature>
<feature type="transmembrane region" description="Helical" evidence="1">
    <location>
        <begin position="256"/>
        <end position="275"/>
    </location>
</feature>
<evidence type="ECO:0000313" key="2">
    <source>
        <dbReference type="EMBL" id="VYT84670.1"/>
    </source>
</evidence>
<name>A0A6N3A4B8_9CLOT</name>